<organism evidence="1 2">
    <name type="scientific">Nocardia albiluteola</name>
    <dbReference type="NCBI Taxonomy" id="2842303"/>
    <lineage>
        <taxon>Bacteria</taxon>
        <taxon>Bacillati</taxon>
        <taxon>Actinomycetota</taxon>
        <taxon>Actinomycetes</taxon>
        <taxon>Mycobacteriales</taxon>
        <taxon>Nocardiaceae</taxon>
        <taxon>Nocardia</taxon>
    </lineage>
</organism>
<name>A0ABS6BD60_9NOCA</name>
<comment type="caution">
    <text evidence="1">The sequence shown here is derived from an EMBL/GenBank/DDBJ whole genome shotgun (WGS) entry which is preliminary data.</text>
</comment>
<evidence type="ECO:0000313" key="1">
    <source>
        <dbReference type="EMBL" id="MBU3068078.1"/>
    </source>
</evidence>
<accession>A0ABS6BD60</accession>
<dbReference type="SUPFAM" id="SSF140453">
    <property type="entry name" value="EsxAB dimer-like"/>
    <property type="match status" value="1"/>
</dbReference>
<reference evidence="1 2" key="1">
    <citation type="submission" date="2021-06" db="EMBL/GenBank/DDBJ databases">
        <title>Actinomycetes sequencing.</title>
        <authorList>
            <person name="Shan Q."/>
        </authorList>
    </citation>
    <scope>NUCLEOTIDE SEQUENCE [LARGE SCALE GENOMIC DNA]</scope>
    <source>
        <strain evidence="1 2">NEAU-G5</strain>
    </source>
</reference>
<dbReference type="Gene3D" id="1.10.287.1060">
    <property type="entry name" value="ESAT-6-like"/>
    <property type="match status" value="1"/>
</dbReference>
<sequence length="109" mass="11666">MSSDFMKYEEGVLQDLSDQLSQFAKDLGSESTDFHTHAKALAAAWEGNAGLAAFQNSVKKWDTQFGPEGDTSKDTAIGLLNTLSQSVSQALQNAKAADNGVKNAFSAYE</sequence>
<dbReference type="Proteomes" id="UP000733379">
    <property type="component" value="Unassembled WGS sequence"/>
</dbReference>
<dbReference type="RefSeq" id="WP_215924218.1">
    <property type="nucleotide sequence ID" value="NZ_JAHKNI010000029.1"/>
</dbReference>
<dbReference type="InterPro" id="IPR036689">
    <property type="entry name" value="ESAT-6-like_sf"/>
</dbReference>
<gene>
    <name evidence="1" type="ORF">KO481_42005</name>
</gene>
<protein>
    <recommendedName>
        <fullName evidence="3">WXG100 family type VII secretion target</fullName>
    </recommendedName>
</protein>
<proteinExistence type="predicted"/>
<evidence type="ECO:0008006" key="3">
    <source>
        <dbReference type="Google" id="ProtNLM"/>
    </source>
</evidence>
<keyword evidence="2" id="KW-1185">Reference proteome</keyword>
<dbReference type="EMBL" id="JAHKNI010000029">
    <property type="protein sequence ID" value="MBU3068078.1"/>
    <property type="molecule type" value="Genomic_DNA"/>
</dbReference>
<evidence type="ECO:0000313" key="2">
    <source>
        <dbReference type="Proteomes" id="UP000733379"/>
    </source>
</evidence>